<dbReference type="EMBL" id="JACIHI010000015">
    <property type="protein sequence ID" value="MBB4442143.1"/>
    <property type="molecule type" value="Genomic_DNA"/>
</dbReference>
<feature type="region of interest" description="Disordered" evidence="1">
    <location>
        <begin position="1"/>
        <end position="30"/>
    </location>
</feature>
<evidence type="ECO:0000313" key="3">
    <source>
        <dbReference type="Proteomes" id="UP000533724"/>
    </source>
</evidence>
<comment type="caution">
    <text evidence="2">The sequence shown here is derived from an EMBL/GenBank/DDBJ whole genome shotgun (WGS) entry which is preliminary data.</text>
</comment>
<accession>A0A7W6UPV4</accession>
<dbReference type="GO" id="GO:0016740">
    <property type="term" value="F:transferase activity"/>
    <property type="evidence" value="ECO:0007669"/>
    <property type="project" value="UniProtKB-KW"/>
</dbReference>
<dbReference type="AlphaFoldDB" id="A0A7W6UPV4"/>
<reference evidence="2 3" key="1">
    <citation type="submission" date="2020-08" db="EMBL/GenBank/DDBJ databases">
        <title>Genomic Encyclopedia of Type Strains, Phase IV (KMG-V): Genome sequencing to study the core and pangenomes of soil and plant-associated prokaryotes.</title>
        <authorList>
            <person name="Whitman W."/>
        </authorList>
    </citation>
    <scope>NUCLEOTIDE SEQUENCE [LARGE SCALE GENOMIC DNA]</scope>
    <source>
        <strain evidence="2 3">SEMIA 414</strain>
    </source>
</reference>
<name>A0A7W6UPV4_9HYPH</name>
<gene>
    <name evidence="2" type="ORF">GGE15_005436</name>
</gene>
<protein>
    <submittedName>
        <fullName evidence="2">RimJ/RimL family protein N-acetyltransferase</fullName>
    </submittedName>
</protein>
<sequence length="48" mass="5601">MARDILKTDNIPSQRVAERVHRRRETFAKAGSPDGGMMEFYLYITDRT</sequence>
<organism evidence="2 3">
    <name type="scientific">Rhizobium esperanzae</name>
    <dbReference type="NCBI Taxonomy" id="1967781"/>
    <lineage>
        <taxon>Bacteria</taxon>
        <taxon>Pseudomonadati</taxon>
        <taxon>Pseudomonadota</taxon>
        <taxon>Alphaproteobacteria</taxon>
        <taxon>Hyphomicrobiales</taxon>
        <taxon>Rhizobiaceae</taxon>
        <taxon>Rhizobium/Agrobacterium group</taxon>
        <taxon>Rhizobium</taxon>
    </lineage>
</organism>
<keyword evidence="2" id="KW-0808">Transferase</keyword>
<proteinExistence type="predicted"/>
<evidence type="ECO:0000256" key="1">
    <source>
        <dbReference type="SAM" id="MobiDB-lite"/>
    </source>
</evidence>
<dbReference type="Proteomes" id="UP000533724">
    <property type="component" value="Unassembled WGS sequence"/>
</dbReference>
<evidence type="ECO:0000313" key="2">
    <source>
        <dbReference type="EMBL" id="MBB4442143.1"/>
    </source>
</evidence>
<dbReference type="RefSeq" id="WP_245304578.1">
    <property type="nucleotide sequence ID" value="NZ_JACIHI010000015.1"/>
</dbReference>